<dbReference type="OrthoDB" id="201362at2759"/>
<dbReference type="PANTHER" id="PTHR28524">
    <property type="entry name" value="SUCCINATE DEHYDROGENASE ASSEMBLY FACTOR 4, MITOCHONDRIAL"/>
    <property type="match status" value="1"/>
</dbReference>
<comment type="similarity">
    <text evidence="1">Belongs to the SDHAF4 family.</text>
</comment>
<protein>
    <recommendedName>
        <fullName evidence="2">Succinate dehydrogenase assembly factor 4, mitochondrial</fullName>
    </recommendedName>
</protein>
<name>A0A6A5WE43_9PLEO</name>
<organism evidence="4 5">
    <name type="scientific">Amniculicola lignicola CBS 123094</name>
    <dbReference type="NCBI Taxonomy" id="1392246"/>
    <lineage>
        <taxon>Eukaryota</taxon>
        <taxon>Fungi</taxon>
        <taxon>Dikarya</taxon>
        <taxon>Ascomycota</taxon>
        <taxon>Pezizomycotina</taxon>
        <taxon>Dothideomycetes</taxon>
        <taxon>Pleosporomycetidae</taxon>
        <taxon>Pleosporales</taxon>
        <taxon>Amniculicolaceae</taxon>
        <taxon>Amniculicola</taxon>
    </lineage>
</organism>
<evidence type="ECO:0000313" key="5">
    <source>
        <dbReference type="Proteomes" id="UP000799779"/>
    </source>
</evidence>
<feature type="non-terminal residue" evidence="4">
    <location>
        <position position="164"/>
    </location>
</feature>
<dbReference type="Proteomes" id="UP000799779">
    <property type="component" value="Unassembled WGS sequence"/>
</dbReference>
<dbReference type="Pfam" id="PF07896">
    <property type="entry name" value="DUF1674"/>
    <property type="match status" value="1"/>
</dbReference>
<feature type="compositionally biased region" description="Basic and acidic residues" evidence="3">
    <location>
        <begin position="26"/>
        <end position="35"/>
    </location>
</feature>
<feature type="compositionally biased region" description="Basic and acidic residues" evidence="3">
    <location>
        <begin position="48"/>
        <end position="78"/>
    </location>
</feature>
<evidence type="ECO:0000256" key="2">
    <source>
        <dbReference type="ARBA" id="ARBA00022170"/>
    </source>
</evidence>
<feature type="compositionally biased region" description="Low complexity" evidence="3">
    <location>
        <begin position="83"/>
        <end position="109"/>
    </location>
</feature>
<dbReference type="PANTHER" id="PTHR28524:SF3">
    <property type="entry name" value="SUCCINATE DEHYDROGENASE ASSEMBLY FACTOR 4, MITOCHONDRIAL"/>
    <property type="match status" value="1"/>
</dbReference>
<reference evidence="4" key="1">
    <citation type="journal article" date="2020" name="Stud. Mycol.">
        <title>101 Dothideomycetes genomes: a test case for predicting lifestyles and emergence of pathogens.</title>
        <authorList>
            <person name="Haridas S."/>
            <person name="Albert R."/>
            <person name="Binder M."/>
            <person name="Bloem J."/>
            <person name="Labutti K."/>
            <person name="Salamov A."/>
            <person name="Andreopoulos B."/>
            <person name="Baker S."/>
            <person name="Barry K."/>
            <person name="Bills G."/>
            <person name="Bluhm B."/>
            <person name="Cannon C."/>
            <person name="Castanera R."/>
            <person name="Culley D."/>
            <person name="Daum C."/>
            <person name="Ezra D."/>
            <person name="Gonzalez J."/>
            <person name="Henrissat B."/>
            <person name="Kuo A."/>
            <person name="Liang C."/>
            <person name="Lipzen A."/>
            <person name="Lutzoni F."/>
            <person name="Magnuson J."/>
            <person name="Mondo S."/>
            <person name="Nolan M."/>
            <person name="Ohm R."/>
            <person name="Pangilinan J."/>
            <person name="Park H.-J."/>
            <person name="Ramirez L."/>
            <person name="Alfaro M."/>
            <person name="Sun H."/>
            <person name="Tritt A."/>
            <person name="Yoshinaga Y."/>
            <person name="Zwiers L.-H."/>
            <person name="Turgeon B."/>
            <person name="Goodwin S."/>
            <person name="Spatafora J."/>
            <person name="Crous P."/>
            <person name="Grigoriev I."/>
        </authorList>
    </citation>
    <scope>NUCLEOTIDE SEQUENCE</scope>
    <source>
        <strain evidence="4">CBS 123094</strain>
    </source>
</reference>
<gene>
    <name evidence="4" type="ORF">P154DRAFT_414157</name>
</gene>
<dbReference type="AlphaFoldDB" id="A0A6A5WE43"/>
<evidence type="ECO:0000256" key="1">
    <source>
        <dbReference type="ARBA" id="ARBA00005701"/>
    </source>
</evidence>
<feature type="region of interest" description="Disordered" evidence="3">
    <location>
        <begin position="1"/>
        <end position="148"/>
    </location>
</feature>
<proteinExistence type="inferred from homology"/>
<accession>A0A6A5WE43</accession>
<keyword evidence="5" id="KW-1185">Reference proteome</keyword>
<feature type="compositionally biased region" description="Polar residues" evidence="3">
    <location>
        <begin position="1"/>
        <end position="12"/>
    </location>
</feature>
<evidence type="ECO:0000256" key="3">
    <source>
        <dbReference type="SAM" id="MobiDB-lite"/>
    </source>
</evidence>
<dbReference type="GO" id="GO:0034553">
    <property type="term" value="P:mitochondrial respiratory chain complex II assembly"/>
    <property type="evidence" value="ECO:0007669"/>
    <property type="project" value="TreeGrafter"/>
</dbReference>
<feature type="non-terminal residue" evidence="4">
    <location>
        <position position="1"/>
    </location>
</feature>
<dbReference type="InterPro" id="IPR012875">
    <property type="entry name" value="SDHF4"/>
</dbReference>
<dbReference type="EMBL" id="ML977598">
    <property type="protein sequence ID" value="KAF1999174.1"/>
    <property type="molecule type" value="Genomic_DNA"/>
</dbReference>
<sequence>LHRRPFTTSPRHLSSPFVSGPAPPRLPKEEQEIFDRLQQQSTGAFSTPREEGAAVTKTEDAGKEEAAGARMERMDIRSRINQSPDSTPSPISSSTPPSPSTASPPTSKPIKAGDEFHPNMRRGAPPEFEGEVNPKTGEVGGPKNEPLRWGAQADWSYNGRVTDF</sequence>
<dbReference type="GO" id="GO:0005739">
    <property type="term" value="C:mitochondrion"/>
    <property type="evidence" value="ECO:0007669"/>
    <property type="project" value="TreeGrafter"/>
</dbReference>
<evidence type="ECO:0000313" key="4">
    <source>
        <dbReference type="EMBL" id="KAF1999174.1"/>
    </source>
</evidence>